<comment type="similarity">
    <text evidence="2">Belongs to the galactose-3-O-sulfotransferase family.</text>
</comment>
<dbReference type="GeneID" id="108671381"/>
<keyword evidence="4 10" id="KW-0812">Transmembrane</keyword>
<reference evidence="12" key="1">
    <citation type="submission" date="2025-08" db="UniProtKB">
        <authorList>
            <consortium name="RefSeq"/>
        </authorList>
    </citation>
    <scope>IDENTIFICATION</scope>
    <source>
        <tissue evidence="12">Whole organism</tissue>
    </source>
</reference>
<keyword evidence="8 10" id="KW-0472">Membrane</keyword>
<proteinExistence type="inferred from homology"/>
<keyword evidence="7" id="KW-0333">Golgi apparatus</keyword>
<dbReference type="Gene3D" id="3.40.50.300">
    <property type="entry name" value="P-loop containing nucleotide triphosphate hydrolases"/>
    <property type="match status" value="1"/>
</dbReference>
<keyword evidence="5" id="KW-0735">Signal-anchor</keyword>
<evidence type="ECO:0000313" key="12">
    <source>
        <dbReference type="RefSeq" id="XP_018014415.1"/>
    </source>
</evidence>
<evidence type="ECO:0000256" key="4">
    <source>
        <dbReference type="ARBA" id="ARBA00022692"/>
    </source>
</evidence>
<organism evidence="11 12">
    <name type="scientific">Hyalella azteca</name>
    <name type="common">Amphipod</name>
    <dbReference type="NCBI Taxonomy" id="294128"/>
    <lineage>
        <taxon>Eukaryota</taxon>
        <taxon>Metazoa</taxon>
        <taxon>Ecdysozoa</taxon>
        <taxon>Arthropoda</taxon>
        <taxon>Crustacea</taxon>
        <taxon>Multicrustacea</taxon>
        <taxon>Malacostraca</taxon>
        <taxon>Eumalacostraca</taxon>
        <taxon>Peracarida</taxon>
        <taxon>Amphipoda</taxon>
        <taxon>Senticaudata</taxon>
        <taxon>Talitrida</taxon>
        <taxon>Talitroidea</taxon>
        <taxon>Hyalellidae</taxon>
        <taxon>Hyalella</taxon>
    </lineage>
</organism>
<evidence type="ECO:0000256" key="7">
    <source>
        <dbReference type="ARBA" id="ARBA00023034"/>
    </source>
</evidence>
<evidence type="ECO:0000313" key="11">
    <source>
        <dbReference type="Proteomes" id="UP000694843"/>
    </source>
</evidence>
<dbReference type="Pfam" id="PF06990">
    <property type="entry name" value="Gal-3-0_sulfotr"/>
    <property type="match status" value="1"/>
</dbReference>
<dbReference type="OrthoDB" id="514299at2759"/>
<dbReference type="InterPro" id="IPR027417">
    <property type="entry name" value="P-loop_NTPase"/>
</dbReference>
<dbReference type="RefSeq" id="XP_018014415.1">
    <property type="nucleotide sequence ID" value="XM_018158926.2"/>
</dbReference>
<keyword evidence="9" id="KW-0325">Glycoprotein</keyword>
<dbReference type="GO" id="GO:0001733">
    <property type="term" value="F:galactosylceramide sulfotransferase activity"/>
    <property type="evidence" value="ECO:0007669"/>
    <property type="project" value="InterPro"/>
</dbReference>
<dbReference type="KEGG" id="hazt:108671381"/>
<evidence type="ECO:0000256" key="3">
    <source>
        <dbReference type="ARBA" id="ARBA00022679"/>
    </source>
</evidence>
<sequence length="373" mass="43759">MGHSLQKKLQLNKFLLVLVLVGFALITTYSFLLHENVTTEASPSSPVQHIMFLKTHKCASSSVQNMFLRYAYNHNLTLALPASLNYLGNPLLFQSGFIPKPLLPSKGVVDIFAVHSRLNLPEHRKVLHPDSVFITVVRDPVNLFESLYNYFYLKYYYDLTLAQYMELPFGSQFDMYRAAEKFGPDMMLFDLGYTVKANTTDREFTEIINEVDKIFDLVMIAERIDESLILMKKLLNWEYEDIVFYNKNARRRSYKQKLTQKLREKIRKLNKGDQLLYDHFLLRHEEAVRNYGTEKMAEEVELLRVARDDIFGQCKMKKFEGRPPNKIFQEYSILVETFTIEDLTDENCLMLSLPELQLLDFVRAYQTKMLKNT</sequence>
<dbReference type="PANTHER" id="PTHR14647:SF87">
    <property type="entry name" value="PUTATIVE-RELATED"/>
    <property type="match status" value="1"/>
</dbReference>
<evidence type="ECO:0000256" key="1">
    <source>
        <dbReference type="ARBA" id="ARBA00004323"/>
    </source>
</evidence>
<dbReference type="PANTHER" id="PTHR14647">
    <property type="entry name" value="GALACTOSE-3-O-SULFOTRANSFERASE"/>
    <property type="match status" value="1"/>
</dbReference>
<keyword evidence="6 10" id="KW-1133">Transmembrane helix</keyword>
<keyword evidence="11" id="KW-1185">Reference proteome</keyword>
<evidence type="ECO:0000256" key="8">
    <source>
        <dbReference type="ARBA" id="ARBA00023136"/>
    </source>
</evidence>
<protein>
    <submittedName>
        <fullName evidence="12">Galactosylceramide sulfotransferase</fullName>
    </submittedName>
</protein>
<keyword evidence="3" id="KW-0808">Transferase</keyword>
<dbReference type="AlphaFoldDB" id="A0A8B7NL74"/>
<dbReference type="Proteomes" id="UP000694843">
    <property type="component" value="Unplaced"/>
</dbReference>
<dbReference type="SUPFAM" id="SSF52540">
    <property type="entry name" value="P-loop containing nucleoside triphosphate hydrolases"/>
    <property type="match status" value="1"/>
</dbReference>
<gene>
    <name evidence="12" type="primary">LOC108671381</name>
</gene>
<dbReference type="OMA" id="EEPWRYY"/>
<dbReference type="GO" id="GO:0000139">
    <property type="term" value="C:Golgi membrane"/>
    <property type="evidence" value="ECO:0007669"/>
    <property type="project" value="UniProtKB-SubCell"/>
</dbReference>
<evidence type="ECO:0000256" key="6">
    <source>
        <dbReference type="ARBA" id="ARBA00022989"/>
    </source>
</evidence>
<feature type="transmembrane region" description="Helical" evidence="10">
    <location>
        <begin position="12"/>
        <end position="32"/>
    </location>
</feature>
<evidence type="ECO:0000256" key="5">
    <source>
        <dbReference type="ARBA" id="ARBA00022968"/>
    </source>
</evidence>
<evidence type="ECO:0000256" key="2">
    <source>
        <dbReference type="ARBA" id="ARBA00008124"/>
    </source>
</evidence>
<evidence type="ECO:0000256" key="9">
    <source>
        <dbReference type="ARBA" id="ARBA00023180"/>
    </source>
</evidence>
<comment type="subcellular location">
    <subcellularLocation>
        <location evidence="1">Golgi apparatus membrane</location>
        <topology evidence="1">Single-pass type II membrane protein</topology>
    </subcellularLocation>
</comment>
<name>A0A8B7NL74_HYAAZ</name>
<accession>A0A8B7NL74</accession>
<evidence type="ECO:0000256" key="10">
    <source>
        <dbReference type="SAM" id="Phobius"/>
    </source>
</evidence>
<dbReference type="InterPro" id="IPR009729">
    <property type="entry name" value="Gal-3-0_sulfotransfrase"/>
</dbReference>
<dbReference type="GO" id="GO:0009247">
    <property type="term" value="P:glycolipid biosynthetic process"/>
    <property type="evidence" value="ECO:0007669"/>
    <property type="project" value="InterPro"/>
</dbReference>